<dbReference type="SMART" id="SM00943">
    <property type="entry name" value="Prim-Pol"/>
    <property type="match status" value="1"/>
</dbReference>
<evidence type="ECO:0000256" key="1">
    <source>
        <dbReference type="SAM" id="MobiDB-lite"/>
    </source>
</evidence>
<feature type="region of interest" description="Disordered" evidence="1">
    <location>
        <begin position="673"/>
        <end position="693"/>
    </location>
</feature>
<evidence type="ECO:0000313" key="4">
    <source>
        <dbReference type="Proteomes" id="UP000199181"/>
    </source>
</evidence>
<protein>
    <submittedName>
        <fullName evidence="3">Bifunctional DNA primase/polymerase, N-terminal</fullName>
    </submittedName>
</protein>
<dbReference type="EMBL" id="FOIJ01000007">
    <property type="protein sequence ID" value="SEU06847.1"/>
    <property type="molecule type" value="Genomic_DNA"/>
</dbReference>
<dbReference type="AlphaFoldDB" id="A0A1I0JA19"/>
<dbReference type="PANTHER" id="PTHR34985:SF1">
    <property type="entry name" value="SLR0554 PROTEIN"/>
    <property type="match status" value="1"/>
</dbReference>
<feature type="domain" description="DNA primase/polymerase bifunctional N-terminal" evidence="2">
    <location>
        <begin position="4"/>
        <end position="181"/>
    </location>
</feature>
<name>A0A1I0JA19_9BACT</name>
<evidence type="ECO:0000313" key="3">
    <source>
        <dbReference type="EMBL" id="SEU06847.1"/>
    </source>
</evidence>
<dbReference type="Pfam" id="PF09250">
    <property type="entry name" value="Prim-Pol"/>
    <property type="match status" value="1"/>
</dbReference>
<dbReference type="InterPro" id="IPR015330">
    <property type="entry name" value="DNA_primase/pol_bifunc_N"/>
</dbReference>
<reference evidence="4" key="1">
    <citation type="submission" date="2016-10" db="EMBL/GenBank/DDBJ databases">
        <authorList>
            <person name="Varghese N."/>
            <person name="Submissions S."/>
        </authorList>
    </citation>
    <scope>NUCLEOTIDE SEQUENCE [LARGE SCALE GENOMIC DNA]</scope>
    <source>
        <strain evidence="4">DSM 16858</strain>
    </source>
</reference>
<dbReference type="CDD" id="cd04859">
    <property type="entry name" value="Prim_Pol"/>
    <property type="match status" value="1"/>
</dbReference>
<sequence>MESASLYAERLGWAVVPIHSLRSDGACSCAKGPACGKSAAKHPRLNDWVAQATEDLQRVAEWQAAWPTGNIGIATGEVSGFFALDVDPDKGGFESLARLEAEHGKLPRTVQQRTGSGGAHYLFLMPEGVELTNTAGRLGPGLDTRGNGGQIVVAPSRSAKGQYAWVNSPWDTDVAEAPAWLLSLLRRPSARSTSAAQGATARGYFPPASPAVLQSAREALEEHGPAPARENGEGGGQHTIQAAAILTHDFALSEEEAWPLLCEWNESNPTPWDTEISGPEGLRERLRRGAKYGKAEYGCRRSMDAVAAARKRIEDWRAAGPHTDEGMQQLVESIRPLAAISGDPTKHAIIQKELAGATGLGVKALGLPRPVKPAVPRVVSTEAASLTAYGLMLGPGGAAHSNMDNAVRVLEHEKKPIYFEEFSQRIMFDGREWSDADDLELMRHMQASLGLAKMTQQTVRQAVEHYAQARSRDVVKEAFVGLVWDCTPRLDGFLSRVYGTPDSAYTRAVSANFWKGLVARATRPGCKLDTMVVLEGAQGIRKSTSLQEIVTAHFFAEASESPSTKDFFMLLQGKLLVEVGEMDSFSRADVAAVKRVLSCATDRYRAPYARTSKDYPRRGVFAGTTNRSDWARDETGARRFWPVACVRADVEYIRANRLQLFAEALARVEAGESWHEVPETEARQEQEKRRPGDPWETHIAQFLAETVPQAATVRVPDVLSGALGLERHRQDKHAEMRAAAILACLGWHKRDVWADGRKQRVWERPAV</sequence>
<organism evidence="3 4">
    <name type="scientific">Stigmatella erecta</name>
    <dbReference type="NCBI Taxonomy" id="83460"/>
    <lineage>
        <taxon>Bacteria</taxon>
        <taxon>Pseudomonadati</taxon>
        <taxon>Myxococcota</taxon>
        <taxon>Myxococcia</taxon>
        <taxon>Myxococcales</taxon>
        <taxon>Cystobacterineae</taxon>
        <taxon>Archangiaceae</taxon>
        <taxon>Stigmatella</taxon>
    </lineage>
</organism>
<evidence type="ECO:0000259" key="2">
    <source>
        <dbReference type="SMART" id="SM00943"/>
    </source>
</evidence>
<accession>A0A1I0JA19</accession>
<gene>
    <name evidence="3" type="ORF">SAMN05443639_10794</name>
</gene>
<dbReference type="SUPFAM" id="SSF56747">
    <property type="entry name" value="Prim-pol domain"/>
    <property type="match status" value="1"/>
</dbReference>
<dbReference type="InterPro" id="IPR007936">
    <property type="entry name" value="VapE-like_dom"/>
</dbReference>
<keyword evidence="4" id="KW-1185">Reference proteome</keyword>
<dbReference type="Pfam" id="PF05272">
    <property type="entry name" value="VapE-like_dom"/>
    <property type="match status" value="1"/>
</dbReference>
<proteinExistence type="predicted"/>
<dbReference type="RefSeq" id="WP_093520953.1">
    <property type="nucleotide sequence ID" value="NZ_FOIJ01000007.1"/>
</dbReference>
<dbReference type="Proteomes" id="UP000199181">
    <property type="component" value="Unassembled WGS sequence"/>
</dbReference>
<dbReference type="PANTHER" id="PTHR34985">
    <property type="entry name" value="SLR0554 PROTEIN"/>
    <property type="match status" value="1"/>
</dbReference>